<dbReference type="AlphaFoldDB" id="A0A7S2Z345"/>
<accession>A0A7S2Z345</accession>
<gene>
    <name evidence="2" type="ORF">CLAU1311_LOCUS4105</name>
</gene>
<evidence type="ECO:0000313" key="2">
    <source>
        <dbReference type="EMBL" id="CAE0018426.1"/>
    </source>
</evidence>
<keyword evidence="1" id="KW-0732">Signal</keyword>
<reference evidence="2" key="1">
    <citation type="submission" date="2021-01" db="EMBL/GenBank/DDBJ databases">
        <authorList>
            <person name="Corre E."/>
            <person name="Pelletier E."/>
            <person name="Niang G."/>
            <person name="Scheremetjew M."/>
            <person name="Finn R."/>
            <person name="Kale V."/>
            <person name="Holt S."/>
            <person name="Cochrane G."/>
            <person name="Meng A."/>
            <person name="Brown T."/>
            <person name="Cohen L."/>
        </authorList>
    </citation>
    <scope>NUCLEOTIDE SEQUENCE</scope>
    <source>
        <strain evidence="2">RCC856</strain>
    </source>
</reference>
<sequence length="146" mass="16622">MVKVTARLVCLLLVCSALLFASAGASKPYVGTPEQELQYNERLARFEIPKGFKFANPKAKMVKDAFKYWKDNPTFPKLKNVMQICHAAVRVEEDQNIFWLKLGKKRKCHEGFAITVSVVAPLEDDMYFGHNGDYETTGKLDEEMDL</sequence>
<evidence type="ECO:0000256" key="1">
    <source>
        <dbReference type="SAM" id="SignalP"/>
    </source>
</evidence>
<proteinExistence type="predicted"/>
<feature type="chain" id="PRO_5030868952" evidence="1">
    <location>
        <begin position="26"/>
        <end position="146"/>
    </location>
</feature>
<dbReference type="EMBL" id="HBHU01006327">
    <property type="protein sequence ID" value="CAE0018426.1"/>
    <property type="molecule type" value="Transcribed_RNA"/>
</dbReference>
<feature type="signal peptide" evidence="1">
    <location>
        <begin position="1"/>
        <end position="25"/>
    </location>
</feature>
<organism evidence="2">
    <name type="scientific">Chloropicon laureae</name>
    <dbReference type="NCBI Taxonomy" id="464258"/>
    <lineage>
        <taxon>Eukaryota</taxon>
        <taxon>Viridiplantae</taxon>
        <taxon>Chlorophyta</taxon>
        <taxon>Chloropicophyceae</taxon>
        <taxon>Chloropicales</taxon>
        <taxon>Chloropicaceae</taxon>
        <taxon>Chloropicon</taxon>
    </lineage>
</organism>
<protein>
    <submittedName>
        <fullName evidence="2">Uncharacterized protein</fullName>
    </submittedName>
</protein>
<name>A0A7S2Z345_9CHLO</name>